<dbReference type="Proteomes" id="UP000018888">
    <property type="component" value="Unassembled WGS sequence"/>
</dbReference>
<evidence type="ECO:0000313" key="1">
    <source>
        <dbReference type="EMBL" id="POG68979.1"/>
    </source>
</evidence>
<reference evidence="1 2" key="2">
    <citation type="journal article" date="2018" name="New Phytol.">
        <title>High intraspecific genome diversity in the model arbuscular mycorrhizal symbiont Rhizophagus irregularis.</title>
        <authorList>
            <person name="Chen E.C.H."/>
            <person name="Morin E."/>
            <person name="Beaudet D."/>
            <person name="Noel J."/>
            <person name="Yildirir G."/>
            <person name="Ndikumana S."/>
            <person name="Charron P."/>
            <person name="St-Onge C."/>
            <person name="Giorgi J."/>
            <person name="Kruger M."/>
            <person name="Marton T."/>
            <person name="Ropars J."/>
            <person name="Grigoriev I.V."/>
            <person name="Hainaut M."/>
            <person name="Henrissat B."/>
            <person name="Roux C."/>
            <person name="Martin F."/>
            <person name="Corradi N."/>
        </authorList>
    </citation>
    <scope>NUCLEOTIDE SEQUENCE [LARGE SCALE GENOMIC DNA]</scope>
    <source>
        <strain evidence="1 2">DAOM 197198</strain>
    </source>
</reference>
<keyword evidence="2" id="KW-1185">Reference proteome</keyword>
<accession>A0A2H5SKD2</accession>
<reference evidence="1 2" key="1">
    <citation type="journal article" date="2013" name="Proc. Natl. Acad. Sci. U.S.A.">
        <title>Genome of an arbuscular mycorrhizal fungus provides insight into the oldest plant symbiosis.</title>
        <authorList>
            <person name="Tisserant E."/>
            <person name="Malbreil M."/>
            <person name="Kuo A."/>
            <person name="Kohler A."/>
            <person name="Symeonidi A."/>
            <person name="Balestrini R."/>
            <person name="Charron P."/>
            <person name="Duensing N."/>
            <person name="Frei Dit Frey N."/>
            <person name="Gianinazzi-Pearson V."/>
            <person name="Gilbert L.B."/>
            <person name="Handa Y."/>
            <person name="Herr J.R."/>
            <person name="Hijri M."/>
            <person name="Koul R."/>
            <person name="Kawaguchi M."/>
            <person name="Krajinski F."/>
            <person name="Lammers P.J."/>
            <person name="Masclaux F.G."/>
            <person name="Murat C."/>
            <person name="Morin E."/>
            <person name="Ndikumana S."/>
            <person name="Pagni M."/>
            <person name="Petitpierre D."/>
            <person name="Requena N."/>
            <person name="Rosikiewicz P."/>
            <person name="Riley R."/>
            <person name="Saito K."/>
            <person name="San Clemente H."/>
            <person name="Shapiro H."/>
            <person name="van Tuinen D."/>
            <person name="Becard G."/>
            <person name="Bonfante P."/>
            <person name="Paszkowski U."/>
            <person name="Shachar-Hill Y.Y."/>
            <person name="Tuskan G.A."/>
            <person name="Young P.W."/>
            <person name="Sanders I.R."/>
            <person name="Henrissat B."/>
            <person name="Rensing S.A."/>
            <person name="Grigoriev I.V."/>
            <person name="Corradi N."/>
            <person name="Roux C."/>
            <person name="Martin F."/>
        </authorList>
    </citation>
    <scope>NUCLEOTIDE SEQUENCE [LARGE SCALE GENOMIC DNA]</scope>
    <source>
        <strain evidence="1 2">DAOM 197198</strain>
    </source>
</reference>
<sequence length="468" mass="55410">MSNLNRDILYLVFEQIQDDDKKTLFSCLLVNKTWCEIIIPMLWRNPWEHLNSENGMILLNVINSHLSDVTKNKIREHMIFTDFDQKPLFNYISYCKHLNLDEIQRIIDENVNEKSEISNIQNEIFNIFINENMKYSHLYVYQNFDSQINFINGAERCFSEIEFLSCNTDVNDNIITILTETCKSIRKLELFINLKNNNYGIIKLIEEQKKLSDISLTRTHFDDISFYEILENSLTKHASTIQFCKFTRSPTKLLSSCINLKKLELGSKIRSISTSWYCLKDLSFPYLQILRSSSVPVDVMTSLIINTKGFLVEIKIDCIWYDETRSKILIQAIYQNCPNIKYLKLKIGNCSILELEPLLISCKYLKVLYLLIGEGQFDWNKLFEIFTKSSSSSLYKFKFNINGQPKLESYKLFFDNWKGRHPMFLQIFSNVIIDFNFNIIERYKKEGIIKKFDSCYWWDQGTKDFEFN</sequence>
<dbReference type="AlphaFoldDB" id="A0A2H5SKD2"/>
<dbReference type="InterPro" id="IPR032675">
    <property type="entry name" value="LRR_dom_sf"/>
</dbReference>
<protein>
    <recommendedName>
        <fullName evidence="3">F-box domain-containing protein</fullName>
    </recommendedName>
</protein>
<name>A0A2H5SKD2_RHIID</name>
<organism evidence="1 2">
    <name type="scientific">Rhizophagus irregularis (strain DAOM 181602 / DAOM 197198 / MUCL 43194)</name>
    <name type="common">Arbuscular mycorrhizal fungus</name>
    <name type="synonym">Glomus intraradices</name>
    <dbReference type="NCBI Taxonomy" id="747089"/>
    <lineage>
        <taxon>Eukaryota</taxon>
        <taxon>Fungi</taxon>
        <taxon>Fungi incertae sedis</taxon>
        <taxon>Mucoromycota</taxon>
        <taxon>Glomeromycotina</taxon>
        <taxon>Glomeromycetes</taxon>
        <taxon>Glomerales</taxon>
        <taxon>Glomeraceae</taxon>
        <taxon>Rhizophagus</taxon>
    </lineage>
</organism>
<dbReference type="EMBL" id="AUPC02000144">
    <property type="protein sequence ID" value="POG68979.1"/>
    <property type="molecule type" value="Genomic_DNA"/>
</dbReference>
<evidence type="ECO:0008006" key="3">
    <source>
        <dbReference type="Google" id="ProtNLM"/>
    </source>
</evidence>
<evidence type="ECO:0000313" key="2">
    <source>
        <dbReference type="Proteomes" id="UP000018888"/>
    </source>
</evidence>
<comment type="caution">
    <text evidence="1">The sequence shown here is derived from an EMBL/GenBank/DDBJ whole genome shotgun (WGS) entry which is preliminary data.</text>
</comment>
<dbReference type="VEuPathDB" id="FungiDB:RhiirFUN_024299"/>
<proteinExistence type="predicted"/>
<gene>
    <name evidence="1" type="ORF">GLOIN_2v201003</name>
</gene>
<dbReference type="Gene3D" id="3.80.10.10">
    <property type="entry name" value="Ribonuclease Inhibitor"/>
    <property type="match status" value="1"/>
</dbReference>